<dbReference type="AlphaFoldDB" id="A0A9R1CSJ0"/>
<dbReference type="EMBL" id="JAHLKM010000004">
    <property type="protein sequence ID" value="MCQ4332904.1"/>
    <property type="molecule type" value="Genomic_DNA"/>
</dbReference>
<dbReference type="PROSITE" id="PS50112">
    <property type="entry name" value="PAS"/>
    <property type="match status" value="1"/>
</dbReference>
<gene>
    <name evidence="2" type="ORF">KM295_05210</name>
</gene>
<evidence type="ECO:0000259" key="1">
    <source>
        <dbReference type="PROSITE" id="PS50112"/>
    </source>
</evidence>
<dbReference type="SUPFAM" id="SSF55785">
    <property type="entry name" value="PYP-like sensor domain (PAS domain)"/>
    <property type="match status" value="1"/>
</dbReference>
<name>A0A9R1CSJ0_9EURY</name>
<reference evidence="2" key="1">
    <citation type="journal article" date="2023" name="Front. Microbiol.">
        <title>Genomic-based phylogenetic and metabolic analyses of the genus Natronomonas, and description of Natronomonas aquatica sp. nov.</title>
        <authorList>
            <person name="Garcia-Roldan A."/>
            <person name="Duran-Viseras A."/>
            <person name="de la Haba R.R."/>
            <person name="Corral P."/>
            <person name="Sanchez-Porro C."/>
            <person name="Ventosa A."/>
        </authorList>
    </citation>
    <scope>NUCLEOTIDE SEQUENCE</scope>
    <source>
        <strain evidence="2">F2-12</strain>
    </source>
</reference>
<accession>A0A9R1CSJ0</accession>
<dbReference type="CDD" id="cd00130">
    <property type="entry name" value="PAS"/>
    <property type="match status" value="1"/>
</dbReference>
<dbReference type="RefSeq" id="WP_256028845.1">
    <property type="nucleotide sequence ID" value="NZ_JAHLKM010000004.1"/>
</dbReference>
<dbReference type="Pfam" id="PF00989">
    <property type="entry name" value="PAS"/>
    <property type="match status" value="1"/>
</dbReference>
<dbReference type="InterPro" id="IPR035965">
    <property type="entry name" value="PAS-like_dom_sf"/>
</dbReference>
<dbReference type="InterPro" id="IPR000014">
    <property type="entry name" value="PAS"/>
</dbReference>
<dbReference type="InterPro" id="IPR013767">
    <property type="entry name" value="PAS_fold"/>
</dbReference>
<proteinExistence type="predicted"/>
<feature type="domain" description="PAS" evidence="1">
    <location>
        <begin position="14"/>
        <end position="66"/>
    </location>
</feature>
<protein>
    <submittedName>
        <fullName evidence="2">PAS domain-containing protein</fullName>
    </submittedName>
</protein>
<evidence type="ECO:0000313" key="2">
    <source>
        <dbReference type="EMBL" id="MCQ4332904.1"/>
    </source>
</evidence>
<dbReference type="SMART" id="SM00091">
    <property type="entry name" value="PAS"/>
    <property type="match status" value="1"/>
</dbReference>
<keyword evidence="3" id="KW-1185">Reference proteome</keyword>
<evidence type="ECO:0000313" key="3">
    <source>
        <dbReference type="Proteomes" id="UP001139494"/>
    </source>
</evidence>
<dbReference type="Gene3D" id="3.30.450.20">
    <property type="entry name" value="PAS domain"/>
    <property type="match status" value="1"/>
</dbReference>
<dbReference type="Proteomes" id="UP001139494">
    <property type="component" value="Unassembled WGS sequence"/>
</dbReference>
<sequence>MTAGGPADGTSGDRSDRYGSIVESLADGVFVLDPDGTVVFVTEAIETFLDIDRDTLLGETFEQLLERGLVCASVSGRSTSRFHALRHRRRRSRVAHIPAQCVL</sequence>
<dbReference type="GO" id="GO:0006355">
    <property type="term" value="P:regulation of DNA-templated transcription"/>
    <property type="evidence" value="ECO:0007669"/>
    <property type="project" value="InterPro"/>
</dbReference>
<dbReference type="NCBIfam" id="TIGR00229">
    <property type="entry name" value="sensory_box"/>
    <property type="match status" value="1"/>
</dbReference>
<organism evidence="2 3">
    <name type="scientific">Natronomonas aquatica</name>
    <dbReference type="NCBI Taxonomy" id="2841590"/>
    <lineage>
        <taxon>Archaea</taxon>
        <taxon>Methanobacteriati</taxon>
        <taxon>Methanobacteriota</taxon>
        <taxon>Stenosarchaea group</taxon>
        <taxon>Halobacteria</taxon>
        <taxon>Halobacteriales</taxon>
        <taxon>Natronomonadaceae</taxon>
        <taxon>Natronomonas</taxon>
    </lineage>
</organism>
<comment type="caution">
    <text evidence="2">The sequence shown here is derived from an EMBL/GenBank/DDBJ whole genome shotgun (WGS) entry which is preliminary data.</text>
</comment>